<dbReference type="NCBIfam" id="NF009150">
    <property type="entry name" value="PRK12497.1-3"/>
    <property type="match status" value="1"/>
</dbReference>
<dbReference type="Gene3D" id="3.40.1350.10">
    <property type="match status" value="1"/>
</dbReference>
<organism evidence="3 4">
    <name type="scientific">Symmachiella dynata</name>
    <dbReference type="NCBI Taxonomy" id="2527995"/>
    <lineage>
        <taxon>Bacteria</taxon>
        <taxon>Pseudomonadati</taxon>
        <taxon>Planctomycetota</taxon>
        <taxon>Planctomycetia</taxon>
        <taxon>Planctomycetales</taxon>
        <taxon>Planctomycetaceae</taxon>
        <taxon>Symmachiella</taxon>
    </lineage>
</organism>
<evidence type="ECO:0000313" key="3">
    <source>
        <dbReference type="EMBL" id="QDU42418.1"/>
    </source>
</evidence>
<dbReference type="InterPro" id="IPR011856">
    <property type="entry name" value="tRNA_endonuc-like_dom_sf"/>
</dbReference>
<dbReference type="NCBIfam" id="TIGR00252">
    <property type="entry name" value="YraN family protein"/>
    <property type="match status" value="1"/>
</dbReference>
<dbReference type="PANTHER" id="PTHR34039:SF1">
    <property type="entry name" value="UPF0102 PROTEIN YRAN"/>
    <property type="match status" value="1"/>
</dbReference>
<sequence>MRGWWARAFGNRGERRAARYLRGLGYTIIARQHTNRYGEVDLIARDGDCLVFVEVKTRKSTAAGHPAEAVDRTKQGQLTRVALAYLKQHGLLNARSRFDVIAIIWPEAGRTPELQHFQNAFPPVGTGQMFS</sequence>
<name>A0A517ZIW3_9PLAN</name>
<dbReference type="Pfam" id="PF02021">
    <property type="entry name" value="UPF0102"/>
    <property type="match status" value="1"/>
</dbReference>
<evidence type="ECO:0000256" key="2">
    <source>
        <dbReference type="HAMAP-Rule" id="MF_00048"/>
    </source>
</evidence>
<reference evidence="3 4" key="1">
    <citation type="submission" date="2019-02" db="EMBL/GenBank/DDBJ databases">
        <title>Deep-cultivation of Planctomycetes and their phenomic and genomic characterization uncovers novel biology.</title>
        <authorList>
            <person name="Wiegand S."/>
            <person name="Jogler M."/>
            <person name="Boedeker C."/>
            <person name="Pinto D."/>
            <person name="Vollmers J."/>
            <person name="Rivas-Marin E."/>
            <person name="Kohn T."/>
            <person name="Peeters S.H."/>
            <person name="Heuer A."/>
            <person name="Rast P."/>
            <person name="Oberbeckmann S."/>
            <person name="Bunk B."/>
            <person name="Jeske O."/>
            <person name="Meyerdierks A."/>
            <person name="Storesund J.E."/>
            <person name="Kallscheuer N."/>
            <person name="Luecker S."/>
            <person name="Lage O.M."/>
            <person name="Pohl T."/>
            <person name="Merkel B.J."/>
            <person name="Hornburger P."/>
            <person name="Mueller R.-W."/>
            <person name="Bruemmer F."/>
            <person name="Labrenz M."/>
            <person name="Spormann A.M."/>
            <person name="Op den Camp H."/>
            <person name="Overmann J."/>
            <person name="Amann R."/>
            <person name="Jetten M.S.M."/>
            <person name="Mascher T."/>
            <person name="Medema M.H."/>
            <person name="Devos D.P."/>
            <person name="Kaster A.-K."/>
            <person name="Ovreas L."/>
            <person name="Rohde M."/>
            <person name="Galperin M.Y."/>
            <person name="Jogler C."/>
        </authorList>
    </citation>
    <scope>NUCLEOTIDE SEQUENCE [LARGE SCALE GENOMIC DNA]</scope>
    <source>
        <strain evidence="3 4">Mal52</strain>
    </source>
</reference>
<dbReference type="CDD" id="cd20736">
    <property type="entry name" value="PoNe_Nuclease"/>
    <property type="match status" value="1"/>
</dbReference>
<dbReference type="AlphaFoldDB" id="A0A517ZIW3"/>
<dbReference type="GO" id="GO:0003676">
    <property type="term" value="F:nucleic acid binding"/>
    <property type="evidence" value="ECO:0007669"/>
    <property type="project" value="InterPro"/>
</dbReference>
<dbReference type="RefSeq" id="WP_145374470.1">
    <property type="nucleotide sequence ID" value="NZ_CP036276.1"/>
</dbReference>
<evidence type="ECO:0000256" key="1">
    <source>
        <dbReference type="ARBA" id="ARBA00006738"/>
    </source>
</evidence>
<accession>A0A517ZIW3</accession>
<protein>
    <recommendedName>
        <fullName evidence="2">UPF0102 protein Mal52_08790</fullName>
    </recommendedName>
</protein>
<keyword evidence="4" id="KW-1185">Reference proteome</keyword>
<evidence type="ECO:0000313" key="4">
    <source>
        <dbReference type="Proteomes" id="UP000319383"/>
    </source>
</evidence>
<dbReference type="NCBIfam" id="NF009154">
    <property type="entry name" value="PRK12497.3-3"/>
    <property type="match status" value="1"/>
</dbReference>
<comment type="similarity">
    <text evidence="1 2">Belongs to the UPF0102 family.</text>
</comment>
<dbReference type="SUPFAM" id="SSF52980">
    <property type="entry name" value="Restriction endonuclease-like"/>
    <property type="match status" value="1"/>
</dbReference>
<dbReference type="InterPro" id="IPR003509">
    <property type="entry name" value="UPF0102_YraN-like"/>
</dbReference>
<proteinExistence type="inferred from homology"/>
<dbReference type="PANTHER" id="PTHR34039">
    <property type="entry name" value="UPF0102 PROTEIN YRAN"/>
    <property type="match status" value="1"/>
</dbReference>
<dbReference type="Proteomes" id="UP000319383">
    <property type="component" value="Chromosome"/>
</dbReference>
<dbReference type="InterPro" id="IPR011335">
    <property type="entry name" value="Restrct_endonuc-II-like"/>
</dbReference>
<dbReference type="HAMAP" id="MF_00048">
    <property type="entry name" value="UPF0102"/>
    <property type="match status" value="1"/>
</dbReference>
<gene>
    <name evidence="3" type="ORF">Mal52_08790</name>
</gene>
<dbReference type="EMBL" id="CP036276">
    <property type="protein sequence ID" value="QDU42418.1"/>
    <property type="molecule type" value="Genomic_DNA"/>
</dbReference>
<dbReference type="KEGG" id="sdyn:Mal52_08790"/>